<protein>
    <recommendedName>
        <fullName evidence="4">DUF4234 domain-containing protein</fullName>
    </recommendedName>
</protein>
<feature type="transmembrane region" description="Helical" evidence="1">
    <location>
        <begin position="132"/>
        <end position="153"/>
    </location>
</feature>
<feature type="transmembrane region" description="Helical" evidence="1">
    <location>
        <begin position="173"/>
        <end position="194"/>
    </location>
</feature>
<keyword evidence="1" id="KW-1133">Transmembrane helix</keyword>
<feature type="transmembrane region" description="Helical" evidence="1">
    <location>
        <begin position="68"/>
        <end position="87"/>
    </location>
</feature>
<feature type="transmembrane region" description="Helical" evidence="1">
    <location>
        <begin position="39"/>
        <end position="56"/>
    </location>
</feature>
<dbReference type="EMBL" id="CABVJH010000004">
    <property type="protein sequence ID" value="VVQ32289.1"/>
    <property type="molecule type" value="Genomic_DNA"/>
</dbReference>
<proteinExistence type="predicted"/>
<dbReference type="Proteomes" id="UP000325645">
    <property type="component" value="Unassembled WGS sequence"/>
</dbReference>
<reference evidence="2 3" key="1">
    <citation type="submission" date="2019-09" db="EMBL/GenBank/DDBJ databases">
        <authorList>
            <person name="Chandra G."/>
            <person name="Truman W A."/>
        </authorList>
    </citation>
    <scope>NUCLEOTIDE SEQUENCE [LARGE SCALE GENOMIC DNA]</scope>
    <source>
        <strain evidence="2">PS943</strain>
    </source>
</reference>
<evidence type="ECO:0000256" key="1">
    <source>
        <dbReference type="SAM" id="Phobius"/>
    </source>
</evidence>
<name>A0A5E7WAA5_PSEFL</name>
<evidence type="ECO:0008006" key="4">
    <source>
        <dbReference type="Google" id="ProtNLM"/>
    </source>
</evidence>
<accession>A0A5E7WAA5</accession>
<keyword evidence="1" id="KW-0472">Membrane</keyword>
<evidence type="ECO:0000313" key="3">
    <source>
        <dbReference type="Proteomes" id="UP000325645"/>
    </source>
</evidence>
<keyword evidence="1" id="KW-0812">Transmembrane</keyword>
<evidence type="ECO:0000313" key="2">
    <source>
        <dbReference type="EMBL" id="VVQ32289.1"/>
    </source>
</evidence>
<dbReference type="AlphaFoldDB" id="A0A5E7WAA5"/>
<sequence>MTNKPDHFMTPDPYAPPIADCVVGNDTLSAFYVVSERKLAILFIATSGLYTLYWAYRNWKRYRSATATKVMPLVRAAMGVWFVYALFRKVDRRMYAMGHRYKWYPRFLALAFILFSALQSTRIWLLDLHLSLVMLITLMALQVSCLLRVQAAVNYLADDIAGRQNSTLSPMNWLWIVLGLCWWGILFAAVLTGITGSDPVAA</sequence>
<organism evidence="2 3">
    <name type="scientific">Pseudomonas fluorescens</name>
    <dbReference type="NCBI Taxonomy" id="294"/>
    <lineage>
        <taxon>Bacteria</taxon>
        <taxon>Pseudomonadati</taxon>
        <taxon>Pseudomonadota</taxon>
        <taxon>Gammaproteobacteria</taxon>
        <taxon>Pseudomonadales</taxon>
        <taxon>Pseudomonadaceae</taxon>
        <taxon>Pseudomonas</taxon>
    </lineage>
</organism>
<feature type="transmembrane region" description="Helical" evidence="1">
    <location>
        <begin position="107"/>
        <end position="125"/>
    </location>
</feature>
<gene>
    <name evidence="2" type="ORF">PS943_02863</name>
</gene>